<accession>A0ABR0NWR8</accession>
<feature type="region of interest" description="Disordered" evidence="1">
    <location>
        <begin position="54"/>
        <end position="96"/>
    </location>
</feature>
<evidence type="ECO:0000313" key="3">
    <source>
        <dbReference type="Proteomes" id="UP001358586"/>
    </source>
</evidence>
<protein>
    <submittedName>
        <fullName evidence="2">Uncharacterized protein</fullName>
    </submittedName>
</protein>
<evidence type="ECO:0000313" key="2">
    <source>
        <dbReference type="EMBL" id="KAK5810693.1"/>
    </source>
</evidence>
<proteinExistence type="predicted"/>
<sequence length="164" mass="17895">MGKSPNSWDETDINIIADNRLKGLNRVMKRGLMAGYILRKKTTAVVGDCFSGRGSKDVVSPAESDAERGGKRMTEGSESGARRGDARETNGATISDDVEELVGEAVKRETRLKQEVTCLEGESDGLKEDKLELQAKVKELECSDNKHATELASLKKEHESGHCD</sequence>
<keyword evidence="3" id="KW-1185">Reference proteome</keyword>
<comment type="caution">
    <text evidence="2">The sequence shown here is derived from an EMBL/GenBank/DDBJ whole genome shotgun (WGS) entry which is preliminary data.</text>
</comment>
<gene>
    <name evidence="2" type="ORF">PVK06_026009</name>
</gene>
<feature type="compositionally biased region" description="Basic and acidic residues" evidence="1">
    <location>
        <begin position="65"/>
        <end position="88"/>
    </location>
</feature>
<reference evidence="2 3" key="1">
    <citation type="submission" date="2023-03" db="EMBL/GenBank/DDBJ databases">
        <title>WGS of Gossypium arboreum.</title>
        <authorList>
            <person name="Yu D."/>
        </authorList>
    </citation>
    <scope>NUCLEOTIDE SEQUENCE [LARGE SCALE GENOMIC DNA]</scope>
    <source>
        <tissue evidence="2">Leaf</tissue>
    </source>
</reference>
<name>A0ABR0NWR8_GOSAR</name>
<dbReference type="Proteomes" id="UP001358586">
    <property type="component" value="Chromosome 8"/>
</dbReference>
<evidence type="ECO:0000256" key="1">
    <source>
        <dbReference type="SAM" id="MobiDB-lite"/>
    </source>
</evidence>
<dbReference type="EMBL" id="JARKNE010000008">
    <property type="protein sequence ID" value="KAK5810693.1"/>
    <property type="molecule type" value="Genomic_DNA"/>
</dbReference>
<organism evidence="2 3">
    <name type="scientific">Gossypium arboreum</name>
    <name type="common">Tree cotton</name>
    <name type="synonym">Gossypium nanking</name>
    <dbReference type="NCBI Taxonomy" id="29729"/>
    <lineage>
        <taxon>Eukaryota</taxon>
        <taxon>Viridiplantae</taxon>
        <taxon>Streptophyta</taxon>
        <taxon>Embryophyta</taxon>
        <taxon>Tracheophyta</taxon>
        <taxon>Spermatophyta</taxon>
        <taxon>Magnoliopsida</taxon>
        <taxon>eudicotyledons</taxon>
        <taxon>Gunneridae</taxon>
        <taxon>Pentapetalae</taxon>
        <taxon>rosids</taxon>
        <taxon>malvids</taxon>
        <taxon>Malvales</taxon>
        <taxon>Malvaceae</taxon>
        <taxon>Malvoideae</taxon>
        <taxon>Gossypium</taxon>
    </lineage>
</organism>